<organism evidence="1 2">
    <name type="scientific">Streptomyces bacillaris</name>
    <dbReference type="NCBI Taxonomy" id="68179"/>
    <lineage>
        <taxon>Bacteria</taxon>
        <taxon>Bacillati</taxon>
        <taxon>Actinomycetota</taxon>
        <taxon>Actinomycetes</taxon>
        <taxon>Kitasatosporales</taxon>
        <taxon>Streptomycetaceae</taxon>
        <taxon>Streptomyces</taxon>
    </lineage>
</organism>
<dbReference type="EMBL" id="JBHXPM010000030">
    <property type="protein sequence ID" value="MFD3959733.1"/>
    <property type="molecule type" value="Genomic_DNA"/>
</dbReference>
<sequence>MSRPAVERIRAPLGRVGHDVPLLGTVEGGGLDRGQQARLRGHDNTGLVVPAGRITDEPRRYEAGCAAAPPGRAHGEEMVSASPG</sequence>
<name>A0ABW6E0Z0_9ACTN</name>
<proteinExistence type="predicted"/>
<keyword evidence="2" id="KW-1185">Reference proteome</keyword>
<gene>
    <name evidence="1" type="ORF">ACFWR3_27120</name>
</gene>
<dbReference type="RefSeq" id="WP_381301975.1">
    <property type="nucleotide sequence ID" value="NZ_JBHXOL010000049.1"/>
</dbReference>
<protein>
    <submittedName>
        <fullName evidence="1">Uncharacterized protein</fullName>
    </submittedName>
</protein>
<accession>A0ABW6E0Z0</accession>
<reference evidence="1 2" key="1">
    <citation type="submission" date="2024-09" db="EMBL/GenBank/DDBJ databases">
        <title>The Natural Products Discovery Center: Release of the First 8490 Sequenced Strains for Exploring Actinobacteria Biosynthetic Diversity.</title>
        <authorList>
            <person name="Kalkreuter E."/>
            <person name="Kautsar S.A."/>
            <person name="Yang D."/>
            <person name="Bader C.D."/>
            <person name="Teijaro C.N."/>
            <person name="Fluegel L."/>
            <person name="Davis C.M."/>
            <person name="Simpson J.R."/>
            <person name="Lauterbach L."/>
            <person name="Steele A.D."/>
            <person name="Gui C."/>
            <person name="Meng S."/>
            <person name="Li G."/>
            <person name="Viehrig K."/>
            <person name="Ye F."/>
            <person name="Su P."/>
            <person name="Kiefer A.F."/>
            <person name="Nichols A."/>
            <person name="Cepeda A.J."/>
            <person name="Yan W."/>
            <person name="Fan B."/>
            <person name="Jiang Y."/>
            <person name="Adhikari A."/>
            <person name="Zheng C.-J."/>
            <person name="Schuster L."/>
            <person name="Cowan T.M."/>
            <person name="Smanski M.J."/>
            <person name="Chevrette M.G."/>
            <person name="De Carvalho L.P.S."/>
            <person name="Shen B."/>
        </authorList>
    </citation>
    <scope>NUCLEOTIDE SEQUENCE [LARGE SCALE GENOMIC DNA]</scope>
    <source>
        <strain evidence="1 2">NPDC058584</strain>
    </source>
</reference>
<comment type="caution">
    <text evidence="1">The sequence shown here is derived from an EMBL/GenBank/DDBJ whole genome shotgun (WGS) entry which is preliminary data.</text>
</comment>
<evidence type="ECO:0000313" key="1">
    <source>
        <dbReference type="EMBL" id="MFD3959733.1"/>
    </source>
</evidence>
<dbReference type="Proteomes" id="UP001598300">
    <property type="component" value="Unassembled WGS sequence"/>
</dbReference>
<evidence type="ECO:0000313" key="2">
    <source>
        <dbReference type="Proteomes" id="UP001598300"/>
    </source>
</evidence>